<dbReference type="HOGENOM" id="CLU_266592_0_0_1"/>
<evidence type="ECO:0000256" key="1">
    <source>
        <dbReference type="SAM" id="Coils"/>
    </source>
</evidence>
<sequence>MSIIELFVHFSLNYSMDKLKTKATFSSTNSLEAQAAFFMDDQILLSSLDNLVRSKYPNTLRFNSVFPSLIRYAPTKICSFVSNNLFDNDFTYPPLFDNLPFIFEVCDPELAISLCMKKPSNIPVDTFELNVLHLFKTVPFSIDILKRQFFSGLLSSNRITRMCYLDILFNHTPSDIFNLIQYIYVFNYSNIEDPQIEYFITVLLYNALKPSHKSFYYRGGTPHHRYSNVDNTIMDVNSEVDNSTMYLNANLSNTVDTTVMYPLSNIFTDRSYHIAFDSFFLSKHNSTAIEVLLTGIFGNMTQNNLLYLLDIFNTHFECSFRIRLPFIKAFLSVGLSVNDCSLYFNPESPSLKYYQLNDREMYLGLVKSNSGIREIKKLVDMCYNENVNSTDVFQFCVDTLKKIESRQASYKMEDVSIIEGEMRRILQENGVYLPNNNISNNVYNSMYNSNRYSIVSSNSNNLTVGQYFYSSLEIPSEFDFIESKFLKILDTIQLSNTDNKSILEDVRNLISSFSLILSIPRNTALFSKLLMFCSIASEIVESLIIIKDNLTESIYGRFRMWMIRHPSFFSSLIDWSTFMKWRSFIFTRALTAVSDNDKKKVSSELCKLNCIYAMKTFKEKLYGKSCSILNEVTSITTVEMSQNMQRILLDLESLFHLKDYNTMVSLINSLNIAKFSNEEKSRLYYWAYKALKRMGKSSDAEKYGSLSRKLFEIIENKKEDLELLKEKLKLRNTQEKSIDNLSSNGFFTLLSSISGSDFEQAYISKLIEIINEMSVDESRTYVLELLKFPNISSTELSNLSHQKLYFFIPQIEKSVGVEFLLSKNPLLKSSYESVAIFDKLLLSSKYNANNNGNMSILDSMRLEVNGILDGIVNLQSVNLDNVKSLVSGIFSSILNSHFGYSIHRFERNVTSVYGFRKDSSIHRFDRDVPLLGEFAILRSKYNNIKLMEYIEDFHSDIFYVRLSDGSLSKITTHLTDSNFSSSTLSSSMLQFMELFDSCIKNHYLERLGFKFISIPTVKSNNIFYSVHNSIDYSVECLWMGRLLKDGTPLHSVFTEYLTSRQFKSPLTAFCDSIQLWKNTLKRELLSFIPNYNDFYVFKRNFINSYGSIICFFYLFGINYTPYENLYLDPSGNSFMPLCINDSFRISRKFYFRPSLQVIFGNEGINGPLNMFLSEFLKIASAENIYEIARFFGIELRNSLANCDMLTDNGISKEKELNVSLILGEMVDPKAGVVLPLSYMAWM</sequence>
<name>L2GPP0_VITCO</name>
<keyword evidence="1" id="KW-0175">Coiled coil</keyword>
<protein>
    <submittedName>
        <fullName evidence="2">Uncharacterized protein</fullName>
    </submittedName>
</protein>
<proteinExistence type="predicted"/>
<dbReference type="RefSeq" id="XP_007604128.1">
    <property type="nucleotide sequence ID" value="XM_007604066.1"/>
</dbReference>
<dbReference type="Proteomes" id="UP000011082">
    <property type="component" value="Unassembled WGS sequence"/>
</dbReference>
<dbReference type="InParanoid" id="L2GPP0"/>
<dbReference type="STRING" id="993615.L2GPP0"/>
<dbReference type="VEuPathDB" id="MicrosporidiaDB:VICG_00677"/>
<dbReference type="EMBL" id="JH370133">
    <property type="protein sequence ID" value="ELA42277.1"/>
    <property type="molecule type" value="Genomic_DNA"/>
</dbReference>
<organism evidence="2 3">
    <name type="scientific">Vittaforma corneae (strain ATCC 50505)</name>
    <name type="common">Microsporidian parasite</name>
    <name type="synonym">Nosema corneum</name>
    <dbReference type="NCBI Taxonomy" id="993615"/>
    <lineage>
        <taxon>Eukaryota</taxon>
        <taxon>Fungi</taxon>
        <taxon>Fungi incertae sedis</taxon>
        <taxon>Microsporidia</taxon>
        <taxon>Nosematidae</taxon>
        <taxon>Vittaforma</taxon>
    </lineage>
</organism>
<evidence type="ECO:0000313" key="2">
    <source>
        <dbReference type="EMBL" id="ELA42277.1"/>
    </source>
</evidence>
<evidence type="ECO:0000313" key="3">
    <source>
        <dbReference type="Proteomes" id="UP000011082"/>
    </source>
</evidence>
<accession>L2GPP0</accession>
<keyword evidence="3" id="KW-1185">Reference proteome</keyword>
<dbReference type="GeneID" id="19881393"/>
<dbReference type="AlphaFoldDB" id="L2GPP0"/>
<gene>
    <name evidence="2" type="ORF">VICG_00677</name>
</gene>
<dbReference type="OrthoDB" id="2195885at2759"/>
<feature type="coiled-coil region" evidence="1">
    <location>
        <begin position="707"/>
        <end position="734"/>
    </location>
</feature>
<reference evidence="3" key="1">
    <citation type="submission" date="2011-05" db="EMBL/GenBank/DDBJ databases">
        <title>The genome sequence of Vittaforma corneae strain ATCC 50505.</title>
        <authorList>
            <consortium name="The Broad Institute Genome Sequencing Platform"/>
            <person name="Cuomo C."/>
            <person name="Didier E."/>
            <person name="Bowers L."/>
            <person name="Young S.K."/>
            <person name="Zeng Q."/>
            <person name="Gargeya S."/>
            <person name="Fitzgerald M."/>
            <person name="Haas B."/>
            <person name="Abouelleil A."/>
            <person name="Alvarado L."/>
            <person name="Arachchi H.M."/>
            <person name="Berlin A."/>
            <person name="Chapman S.B."/>
            <person name="Gearin G."/>
            <person name="Goldberg J."/>
            <person name="Griggs A."/>
            <person name="Gujja S."/>
            <person name="Hansen M."/>
            <person name="Heiman D."/>
            <person name="Howarth C."/>
            <person name="Larimer J."/>
            <person name="Lui A."/>
            <person name="MacDonald P.J.P."/>
            <person name="McCowen C."/>
            <person name="Montmayeur A."/>
            <person name="Murphy C."/>
            <person name="Neiman D."/>
            <person name="Pearson M."/>
            <person name="Priest M."/>
            <person name="Roberts A."/>
            <person name="Saif S."/>
            <person name="Shea T."/>
            <person name="Sisk P."/>
            <person name="Stolte C."/>
            <person name="Sykes S."/>
            <person name="Wortman J."/>
            <person name="Nusbaum C."/>
            <person name="Birren B."/>
        </authorList>
    </citation>
    <scope>NUCLEOTIDE SEQUENCE [LARGE SCALE GENOMIC DNA]</scope>
    <source>
        <strain evidence="3">ATCC 50505</strain>
    </source>
</reference>